<dbReference type="SUPFAM" id="SSF55961">
    <property type="entry name" value="Bet v1-like"/>
    <property type="match status" value="1"/>
</dbReference>
<dbReference type="InterPro" id="IPR044996">
    <property type="entry name" value="COQ10-like"/>
</dbReference>
<keyword evidence="2" id="KW-1277">Toxin-antitoxin system</keyword>
<dbReference type="RefSeq" id="WP_065239187.1">
    <property type="nucleotide sequence ID" value="NZ_JTJM01000020.1"/>
</dbReference>
<keyword evidence="5" id="KW-1185">Reference proteome</keyword>
<dbReference type="PANTHER" id="PTHR12901:SF10">
    <property type="entry name" value="COENZYME Q-BINDING PROTEIN COQ10, MITOCHONDRIAL"/>
    <property type="match status" value="1"/>
</dbReference>
<proteinExistence type="inferred from homology"/>
<evidence type="ECO:0000256" key="1">
    <source>
        <dbReference type="ARBA" id="ARBA00008918"/>
    </source>
</evidence>
<name>A0A1A7NQ60_9PAST</name>
<comment type="similarity">
    <text evidence="1">Belongs to the ribosome association toxin RatA family.</text>
</comment>
<organism evidence="4 5">
    <name type="scientific">Gallibacterium genomosp. 3</name>
    <dbReference type="NCBI Taxonomy" id="505345"/>
    <lineage>
        <taxon>Bacteria</taxon>
        <taxon>Pseudomonadati</taxon>
        <taxon>Pseudomonadota</taxon>
        <taxon>Gammaproteobacteria</taxon>
        <taxon>Pasteurellales</taxon>
        <taxon>Pasteurellaceae</taxon>
        <taxon>Gallibacterium</taxon>
    </lineage>
</organism>
<evidence type="ECO:0000313" key="4">
    <source>
        <dbReference type="EMBL" id="OBW92337.1"/>
    </source>
</evidence>
<dbReference type="EMBL" id="JTJM01000020">
    <property type="protein sequence ID" value="OBW92337.1"/>
    <property type="molecule type" value="Genomic_DNA"/>
</dbReference>
<dbReference type="GO" id="GO:0048039">
    <property type="term" value="F:ubiquinone binding"/>
    <property type="evidence" value="ECO:0007669"/>
    <property type="project" value="InterPro"/>
</dbReference>
<evidence type="ECO:0000313" key="5">
    <source>
        <dbReference type="Proteomes" id="UP000243558"/>
    </source>
</evidence>
<gene>
    <name evidence="4" type="ORF">QV01_05175</name>
</gene>
<protein>
    <recommendedName>
        <fullName evidence="3">Coenzyme Q-binding protein COQ10 START domain-containing protein</fullName>
    </recommendedName>
</protein>
<dbReference type="PANTHER" id="PTHR12901">
    <property type="entry name" value="SPERM PROTEIN HOMOLOG"/>
    <property type="match status" value="1"/>
</dbReference>
<feature type="domain" description="Coenzyme Q-binding protein COQ10 START" evidence="3">
    <location>
        <begin position="10"/>
        <end position="135"/>
    </location>
</feature>
<dbReference type="InterPro" id="IPR005031">
    <property type="entry name" value="COQ10_START"/>
</dbReference>
<dbReference type="InterPro" id="IPR023393">
    <property type="entry name" value="START-like_dom_sf"/>
</dbReference>
<reference evidence="4 5" key="1">
    <citation type="submission" date="2014-11" db="EMBL/GenBank/DDBJ databases">
        <title>Pan-genome of Gallibacterium spp.</title>
        <authorList>
            <person name="Kudirkiene E."/>
            <person name="Bojesen A.M."/>
        </authorList>
    </citation>
    <scope>NUCLEOTIDE SEQUENCE [LARGE SCALE GENOMIC DNA]</scope>
    <source>
        <strain evidence="4 5">F151</strain>
    </source>
</reference>
<dbReference type="OrthoDB" id="9804759at2"/>
<evidence type="ECO:0000256" key="2">
    <source>
        <dbReference type="ARBA" id="ARBA00022649"/>
    </source>
</evidence>
<dbReference type="Proteomes" id="UP000243558">
    <property type="component" value="Unassembled WGS sequence"/>
</dbReference>
<dbReference type="Gene3D" id="3.30.530.20">
    <property type="match status" value="1"/>
</dbReference>
<accession>A0A1A7NQ60</accession>
<dbReference type="CDD" id="cd07813">
    <property type="entry name" value="COQ10p_like"/>
    <property type="match status" value="1"/>
</dbReference>
<dbReference type="AlphaFoldDB" id="A0A1A7NQ60"/>
<evidence type="ECO:0000259" key="3">
    <source>
        <dbReference type="Pfam" id="PF03364"/>
    </source>
</evidence>
<dbReference type="GO" id="GO:0045333">
    <property type="term" value="P:cellular respiration"/>
    <property type="evidence" value="ECO:0007669"/>
    <property type="project" value="InterPro"/>
</dbReference>
<dbReference type="Pfam" id="PF03364">
    <property type="entry name" value="Polyketide_cyc"/>
    <property type="match status" value="1"/>
</dbReference>
<comment type="caution">
    <text evidence="4">The sequence shown here is derived from an EMBL/GenBank/DDBJ whole genome shotgun (WGS) entry which is preliminary data.</text>
</comment>
<sequence length="146" mass="16999">MHKVSQTTLVPHSAEQMYQLVNQYERYPEFLPGCVASQTLQQHGNELDAELVVSKAGIRLAFTTHNTMQPYQLIQMQLVKGPFKQLTGEWRFLPLDEYSSQISLQLQFEFSNALVEKMFGKIFQQLTSQMVQAFKQRAKEIYHVRN</sequence>
<dbReference type="PATRIC" id="fig|505345.7.peg.1028"/>